<dbReference type="Gene3D" id="4.10.70.10">
    <property type="entry name" value="Disintegrin domain"/>
    <property type="match status" value="1"/>
</dbReference>
<dbReference type="GO" id="GO:0008584">
    <property type="term" value="P:male gonad development"/>
    <property type="evidence" value="ECO:0007669"/>
    <property type="project" value="TreeGrafter"/>
</dbReference>
<evidence type="ECO:0000256" key="18">
    <source>
        <dbReference type="PROSITE-ProRule" id="PRU00076"/>
    </source>
</evidence>
<dbReference type="SUPFAM" id="SSF55486">
    <property type="entry name" value="Metalloproteases ('zincins'), catalytic domain"/>
    <property type="match status" value="1"/>
</dbReference>
<keyword evidence="12 21" id="KW-0472">Membrane</keyword>
<evidence type="ECO:0000259" key="24">
    <source>
        <dbReference type="PROSITE" id="PS50214"/>
    </source>
</evidence>
<dbReference type="PROSITE" id="PS01186">
    <property type="entry name" value="EGF_2"/>
    <property type="match status" value="1"/>
</dbReference>
<dbReference type="GO" id="GO:0006508">
    <property type="term" value="P:proteolysis"/>
    <property type="evidence" value="ECO:0007669"/>
    <property type="project" value="UniProtKB-KW"/>
</dbReference>
<keyword evidence="27" id="KW-1185">Reference proteome</keyword>
<dbReference type="EMBL" id="JAOTOJ010000010">
    <property type="protein sequence ID" value="KAK9395243.1"/>
    <property type="molecule type" value="Genomic_DNA"/>
</dbReference>
<evidence type="ECO:0000313" key="27">
    <source>
        <dbReference type="Proteomes" id="UP001474421"/>
    </source>
</evidence>
<feature type="region of interest" description="Disordered" evidence="20">
    <location>
        <begin position="713"/>
        <end position="741"/>
    </location>
</feature>
<comment type="subcellular location">
    <subcellularLocation>
        <location evidence="2">Membrane</location>
        <topology evidence="2">Single-pass membrane protein</topology>
    </subcellularLocation>
    <subcellularLocation>
        <location evidence="3">Secreted</location>
    </subcellularLocation>
</comment>
<evidence type="ECO:0000256" key="13">
    <source>
        <dbReference type="ARBA" id="ARBA00023145"/>
    </source>
</evidence>
<dbReference type="FunFam" id="3.40.390.10:FF:000002">
    <property type="entry name" value="Disintegrin and metalloproteinase domain-containing protein 22"/>
    <property type="match status" value="1"/>
</dbReference>
<dbReference type="PROSITE" id="PS50215">
    <property type="entry name" value="ADAM_MEPRO"/>
    <property type="match status" value="1"/>
</dbReference>
<keyword evidence="8 21" id="KW-0812">Transmembrane</keyword>
<evidence type="ECO:0000256" key="4">
    <source>
        <dbReference type="ARBA" id="ARBA00022442"/>
    </source>
</evidence>
<dbReference type="InterPro" id="IPR000742">
    <property type="entry name" value="EGF"/>
</dbReference>
<keyword evidence="18" id="KW-0245">EGF-like domain</keyword>
<feature type="domain" description="EGF-like" evidence="23">
    <location>
        <begin position="614"/>
        <end position="648"/>
    </location>
</feature>
<dbReference type="Pfam" id="PF00200">
    <property type="entry name" value="Disintegrin"/>
    <property type="match status" value="1"/>
</dbReference>
<evidence type="ECO:0000256" key="19">
    <source>
        <dbReference type="PROSITE-ProRule" id="PRU00276"/>
    </source>
</evidence>
<dbReference type="InterPro" id="IPR034027">
    <property type="entry name" value="Reprolysin_adamalysin"/>
</dbReference>
<evidence type="ECO:0000256" key="14">
    <source>
        <dbReference type="ARBA" id="ARBA00023157"/>
    </source>
</evidence>
<evidence type="ECO:0000256" key="16">
    <source>
        <dbReference type="ARBA" id="ARBA00023240"/>
    </source>
</evidence>
<evidence type="ECO:0000256" key="17">
    <source>
        <dbReference type="ARBA" id="ARBA00030844"/>
    </source>
</evidence>
<keyword evidence="7" id="KW-0645">Protease</keyword>
<evidence type="ECO:0000256" key="12">
    <source>
        <dbReference type="ARBA" id="ARBA00023136"/>
    </source>
</evidence>
<dbReference type="CDD" id="cd04269">
    <property type="entry name" value="ZnMc_adamalysin_II_like"/>
    <property type="match status" value="1"/>
</dbReference>
<dbReference type="InterPro" id="IPR001762">
    <property type="entry name" value="Disintegrin_dom"/>
</dbReference>
<dbReference type="GO" id="GO:0004222">
    <property type="term" value="F:metalloendopeptidase activity"/>
    <property type="evidence" value="ECO:0007669"/>
    <property type="project" value="InterPro"/>
</dbReference>
<keyword evidence="11 26" id="KW-0482">Metalloprotease</keyword>
<evidence type="ECO:0000256" key="7">
    <source>
        <dbReference type="ARBA" id="ARBA00022670"/>
    </source>
</evidence>
<evidence type="ECO:0000256" key="1">
    <source>
        <dbReference type="ARBA" id="ARBA00001947"/>
    </source>
</evidence>
<feature type="domain" description="Peptidase M12B" evidence="25">
    <location>
        <begin position="181"/>
        <end position="378"/>
    </location>
</feature>
<evidence type="ECO:0000256" key="5">
    <source>
        <dbReference type="ARBA" id="ARBA00022525"/>
    </source>
</evidence>
<evidence type="ECO:0000313" key="26">
    <source>
        <dbReference type="EMBL" id="KAK9395243.1"/>
    </source>
</evidence>
<feature type="chain" id="PRO_5043900887" description="Snake venom metalloproteinase" evidence="22">
    <location>
        <begin position="19"/>
        <end position="741"/>
    </location>
</feature>
<keyword evidence="4" id="KW-1201">Platelet aggregation inhibiting toxin</keyword>
<dbReference type="SMART" id="SM00608">
    <property type="entry name" value="ACR"/>
    <property type="match status" value="1"/>
</dbReference>
<dbReference type="AlphaFoldDB" id="A0AAW1AZT6"/>
<evidence type="ECO:0000256" key="10">
    <source>
        <dbReference type="ARBA" id="ARBA00022989"/>
    </source>
</evidence>
<dbReference type="InterPro" id="IPR002870">
    <property type="entry name" value="Peptidase_M12B_N"/>
</dbReference>
<keyword evidence="22" id="KW-0732">Signal</keyword>
<evidence type="ECO:0000256" key="11">
    <source>
        <dbReference type="ARBA" id="ARBA00023049"/>
    </source>
</evidence>
<dbReference type="FunFam" id="4.10.70.10:FF:000003">
    <property type="entry name" value="Disintegrin and metalloproteinase domain-containing protein 17"/>
    <property type="match status" value="1"/>
</dbReference>
<evidence type="ECO:0000256" key="9">
    <source>
        <dbReference type="ARBA" id="ARBA00022837"/>
    </source>
</evidence>
<keyword evidence="15" id="KW-0325">Glycoprotein</keyword>
<organism evidence="26 27">
    <name type="scientific">Crotalus adamanteus</name>
    <name type="common">Eastern diamondback rattlesnake</name>
    <dbReference type="NCBI Taxonomy" id="8729"/>
    <lineage>
        <taxon>Eukaryota</taxon>
        <taxon>Metazoa</taxon>
        <taxon>Chordata</taxon>
        <taxon>Craniata</taxon>
        <taxon>Vertebrata</taxon>
        <taxon>Euteleostomi</taxon>
        <taxon>Lepidosauria</taxon>
        <taxon>Squamata</taxon>
        <taxon>Bifurcata</taxon>
        <taxon>Unidentata</taxon>
        <taxon>Episquamata</taxon>
        <taxon>Toxicofera</taxon>
        <taxon>Serpentes</taxon>
        <taxon>Colubroidea</taxon>
        <taxon>Viperidae</taxon>
        <taxon>Crotalinae</taxon>
        <taxon>Crotalus</taxon>
    </lineage>
</organism>
<keyword evidence="10 21" id="KW-1133">Transmembrane helix</keyword>
<keyword evidence="16" id="KW-1199">Hemostasis impairing toxin</keyword>
<dbReference type="Proteomes" id="UP001474421">
    <property type="component" value="Unassembled WGS sequence"/>
</dbReference>
<keyword evidence="9" id="KW-0106">Calcium</keyword>
<dbReference type="SMART" id="SM00050">
    <property type="entry name" value="DISIN"/>
    <property type="match status" value="1"/>
</dbReference>
<keyword evidence="14 18" id="KW-1015">Disulfide bond</keyword>
<dbReference type="GO" id="GO:0090729">
    <property type="term" value="F:toxin activity"/>
    <property type="evidence" value="ECO:0007669"/>
    <property type="project" value="UniProtKB-KW"/>
</dbReference>
<protein>
    <recommendedName>
        <fullName evidence="17">Snake venom metalloproteinase</fullName>
    </recommendedName>
</protein>
<feature type="compositionally biased region" description="Acidic residues" evidence="20">
    <location>
        <begin position="715"/>
        <end position="725"/>
    </location>
</feature>
<gene>
    <name evidence="26" type="ORF">NXF25_014589</name>
</gene>
<evidence type="ECO:0000256" key="15">
    <source>
        <dbReference type="ARBA" id="ARBA00023180"/>
    </source>
</evidence>
<keyword evidence="13" id="KW-0865">Zymogen</keyword>
<name>A0AAW1AZT6_CROAD</name>
<dbReference type="InterPro" id="IPR036436">
    <property type="entry name" value="Disintegrin_dom_sf"/>
</dbReference>
<comment type="caution">
    <text evidence="18">Lacks conserved residue(s) required for the propagation of feature annotation.</text>
</comment>
<dbReference type="InterPro" id="IPR006586">
    <property type="entry name" value="ADAM_Cys-rich"/>
</dbReference>
<comment type="caution">
    <text evidence="26">The sequence shown here is derived from an EMBL/GenBank/DDBJ whole genome shotgun (WGS) entry which is preliminary data.</text>
</comment>
<dbReference type="InterPro" id="IPR001590">
    <property type="entry name" value="Peptidase_M12B"/>
</dbReference>
<sequence>MALLALPLALLALSFVAPQGSQRSFLQVIVPQRNPAHATGNKERMAFDMNIEGESFSIYLKQQAFISNYFRVYTYNKDDTPVSFVPSNQRDCYYQGYVDGYTDSIVMISSCSGLSGLIQIQNISYGIEPIESASGFHHLVFRIDYNDTGLRFSKQNYSIKWSTTITSKKDPAEPINFAILRYVEMHVVVAKSLYDYMGSNEDVVTGKIMQLMNFINTMFYKLNMKIILSSLELWINKDKISIVGTADQLLEQFLNWKNEHLTLRPHDAAFLFVYRNKADSVGSTFAKKMCSKPSSGGIAMFQNGMTLEAFSVIVAQLLGFSVGLYFDDTRACHCSGTVCLMNTRAAQSSGIKSFSSCSVKDFQNFLHSALSQCLQNKPQFDISYRAPLCGNHVLEDGEQCDCGTVKECENHPCCESDCTLKAGMQCAQGDCCLLGSCRLKAKGTLCRELEDSECDLKEFCNGTSAECSENHYVEDGHWCEHQTGVCMKGRCQSADRWCRKIFGAQSKSGSLQCYEEINSQKDRMGHCGSTAKGYQDCQWQDLRCGKLVCDYPNRVPFFLENAAIIYAKVQNRLCVTLDYLKGPGIKDPFLIHDGTVCGDNKVCMNQKCVERAVIRMTCDAETKCHGKGKCNNKGNCHCNVGWAPPDCNVADEGGLGGSIDSTFRSGVVRSDHQPKKFSTRNWLLVGFFVFLPVVIGAILLAIKLRQALLHPSMEEEKEEEEDYDTEGSKLQEVHQSQSASV</sequence>
<reference evidence="26 27" key="1">
    <citation type="journal article" date="2024" name="Proc. Natl. Acad. Sci. U.S.A.">
        <title>The genetic regulatory architecture and epigenomic basis for age-related changes in rattlesnake venom.</title>
        <authorList>
            <person name="Hogan M.P."/>
            <person name="Holding M.L."/>
            <person name="Nystrom G.S."/>
            <person name="Colston T.J."/>
            <person name="Bartlett D.A."/>
            <person name="Mason A.J."/>
            <person name="Ellsworth S.A."/>
            <person name="Rautsaw R.M."/>
            <person name="Lawrence K.C."/>
            <person name="Strickland J.L."/>
            <person name="He B."/>
            <person name="Fraser P."/>
            <person name="Margres M.J."/>
            <person name="Gilbert D.M."/>
            <person name="Gibbs H.L."/>
            <person name="Parkinson C.L."/>
            <person name="Rokyta D.R."/>
        </authorList>
    </citation>
    <scope>NUCLEOTIDE SEQUENCE [LARGE SCALE GENOMIC DNA]</scope>
    <source>
        <strain evidence="26">DRR0105</strain>
    </source>
</reference>
<dbReference type="GO" id="GO:0005576">
    <property type="term" value="C:extracellular region"/>
    <property type="evidence" value="ECO:0007669"/>
    <property type="project" value="UniProtKB-SubCell"/>
</dbReference>
<dbReference type="PROSITE" id="PS50214">
    <property type="entry name" value="DISINTEGRIN_2"/>
    <property type="match status" value="1"/>
</dbReference>
<proteinExistence type="predicted"/>
<keyword evidence="5" id="KW-0964">Secreted</keyword>
<feature type="disulfide bond" evidence="18">
    <location>
        <begin position="638"/>
        <end position="647"/>
    </location>
</feature>
<dbReference type="PANTHER" id="PTHR11905">
    <property type="entry name" value="ADAM A DISINTEGRIN AND METALLOPROTEASE DOMAIN"/>
    <property type="match status" value="1"/>
</dbReference>
<dbReference type="Gene3D" id="3.40.390.10">
    <property type="entry name" value="Collagenase (Catalytic Domain)"/>
    <property type="match status" value="1"/>
</dbReference>
<dbReference type="GO" id="GO:0005886">
    <property type="term" value="C:plasma membrane"/>
    <property type="evidence" value="ECO:0007669"/>
    <property type="project" value="TreeGrafter"/>
</dbReference>
<feature type="transmembrane region" description="Helical" evidence="21">
    <location>
        <begin position="682"/>
        <end position="702"/>
    </location>
</feature>
<evidence type="ECO:0000256" key="3">
    <source>
        <dbReference type="ARBA" id="ARBA00004613"/>
    </source>
</evidence>
<dbReference type="InterPro" id="IPR024079">
    <property type="entry name" value="MetalloPept_cat_dom_sf"/>
</dbReference>
<keyword evidence="11 26" id="KW-0378">Hydrolase</keyword>
<dbReference type="Pfam" id="PF01421">
    <property type="entry name" value="Reprolysin"/>
    <property type="match status" value="1"/>
</dbReference>
<evidence type="ECO:0000259" key="25">
    <source>
        <dbReference type="PROSITE" id="PS50215"/>
    </source>
</evidence>
<evidence type="ECO:0000256" key="21">
    <source>
        <dbReference type="SAM" id="Phobius"/>
    </source>
</evidence>
<dbReference type="Pfam" id="PF01562">
    <property type="entry name" value="Pep_M12B_propep"/>
    <property type="match status" value="1"/>
</dbReference>
<dbReference type="GO" id="GO:0007155">
    <property type="term" value="P:cell adhesion"/>
    <property type="evidence" value="ECO:0007669"/>
    <property type="project" value="TreeGrafter"/>
</dbReference>
<evidence type="ECO:0000256" key="6">
    <source>
        <dbReference type="ARBA" id="ARBA00022656"/>
    </source>
</evidence>
<evidence type="ECO:0000256" key="20">
    <source>
        <dbReference type="SAM" id="MobiDB-lite"/>
    </source>
</evidence>
<evidence type="ECO:0000256" key="2">
    <source>
        <dbReference type="ARBA" id="ARBA00004167"/>
    </source>
</evidence>
<evidence type="ECO:0000256" key="22">
    <source>
        <dbReference type="SAM" id="SignalP"/>
    </source>
</evidence>
<feature type="disulfide bond" evidence="19">
    <location>
        <begin position="334"/>
        <end position="339"/>
    </location>
</feature>
<evidence type="ECO:0000256" key="8">
    <source>
        <dbReference type="ARBA" id="ARBA00022692"/>
    </source>
</evidence>
<dbReference type="PROSITE" id="PS50026">
    <property type="entry name" value="EGF_3"/>
    <property type="match status" value="1"/>
</dbReference>
<feature type="domain" description="Disintegrin" evidence="24">
    <location>
        <begin position="386"/>
        <end position="475"/>
    </location>
</feature>
<comment type="cofactor">
    <cofactor evidence="1">
        <name>Zn(2+)</name>
        <dbReference type="ChEBI" id="CHEBI:29105"/>
    </cofactor>
</comment>
<accession>A0AAW1AZT6</accession>
<feature type="signal peptide" evidence="22">
    <location>
        <begin position="1"/>
        <end position="18"/>
    </location>
</feature>
<dbReference type="PANTHER" id="PTHR11905:SF158">
    <property type="entry name" value="DISINTEGRIN AND METALLOPROTEINASE DOMAIN-CONTAINING PROTEIN 18"/>
    <property type="match status" value="1"/>
</dbReference>
<keyword evidence="6" id="KW-0800">Toxin</keyword>
<evidence type="ECO:0000259" key="23">
    <source>
        <dbReference type="PROSITE" id="PS50026"/>
    </source>
</evidence>
<dbReference type="SUPFAM" id="SSF57552">
    <property type="entry name" value="Blood coagulation inhibitor (disintegrin)"/>
    <property type="match status" value="1"/>
</dbReference>
<dbReference type="Pfam" id="PF08516">
    <property type="entry name" value="ADAM_CR"/>
    <property type="match status" value="1"/>
</dbReference>
<dbReference type="GO" id="GO:0007339">
    <property type="term" value="P:binding of sperm to zona pellucida"/>
    <property type="evidence" value="ECO:0007669"/>
    <property type="project" value="TreeGrafter"/>
</dbReference>